<dbReference type="Proteomes" id="UP000799291">
    <property type="component" value="Unassembled WGS sequence"/>
</dbReference>
<dbReference type="GO" id="GO:0003677">
    <property type="term" value="F:DNA binding"/>
    <property type="evidence" value="ECO:0007669"/>
    <property type="project" value="InterPro"/>
</dbReference>
<evidence type="ECO:0000313" key="5">
    <source>
        <dbReference type="Proteomes" id="UP000799291"/>
    </source>
</evidence>
<dbReference type="InterPro" id="IPR053230">
    <property type="entry name" value="Trans_reg_galc"/>
</dbReference>
<sequence length="660" mass="73940">MVRLLRHLREVVGGAERDKIDDMLGSVHEDIIDAASTFQKGPAKAIIAEEEGGEANTSAEVGSNEDLDTMDEDLLRNEQSRATGYLGKNSAVQWLRRIHHEADTAAQDGTTSEGPYGPPGKGAAATALRAEALKQRQMKNPHPLLHTSSCSFYLDDETVDMDFVVDPFDLPPLETAERLLKCYMKTVQNSYPILAKKTFVTQFYHYYSSLARGVPYHLPQKWQAMLNLVFAIGAAYSHLIGAAWRADDRDHFLYHSRAWALSLKDPWWFSHPDLPQTQISGLLALYYLAIGHVNRSWIVIGMAVRFGVGLGLHVRNDDRTASEVKKEILSRIWWGLYSLERILCTITGRPSVGTEAFCSVAFPLPISGEEIDEDRIQAQFGGRPQDNRKFMASTSENSSGSSPRRSFEQPPEATNSGSYLTYTVKLGMITQKSLNSLYSPAIVSHSWKEVQHTIHNLIEELEAWAAQLPPGFNFYHDTPGEQAMGPEHNILRIYYYSAKILISRPCLCRMDRRIKNQTQNCTDFNQKMARSCVGAAKALATLLPNDLSDSGIRIYEIFPWWAAVHYIMQSFAVLMLEISYESAFAGEGNETIPVIKKLIRCLRALRLSNGMARRAYSIAFDLLQKMAIGIKLVSLHKLSVSLYEIPISSTESTSPPLDAR</sequence>
<keyword evidence="5" id="KW-1185">Reference proteome</keyword>
<protein>
    <recommendedName>
        <fullName evidence="3">Xylanolytic transcriptional activator regulatory domain-containing protein</fullName>
    </recommendedName>
</protein>
<dbReference type="InterPro" id="IPR007219">
    <property type="entry name" value="XnlR_reg_dom"/>
</dbReference>
<dbReference type="PANTHER" id="PTHR47654:SF5">
    <property type="entry name" value="TRANSCRIPTION FACTOR DOMAIN-CONTAINING PROTEIN"/>
    <property type="match status" value="1"/>
</dbReference>
<feature type="domain" description="Xylanolytic transcriptional activator regulatory" evidence="3">
    <location>
        <begin position="296"/>
        <end position="369"/>
    </location>
</feature>
<evidence type="ECO:0000259" key="3">
    <source>
        <dbReference type="SMART" id="SM00906"/>
    </source>
</evidence>
<feature type="region of interest" description="Disordered" evidence="2">
    <location>
        <begin position="103"/>
        <end position="123"/>
    </location>
</feature>
<name>A0A6G1JN73_9PLEO</name>
<dbReference type="Pfam" id="PF04082">
    <property type="entry name" value="Fungal_trans"/>
    <property type="match status" value="1"/>
</dbReference>
<evidence type="ECO:0000256" key="1">
    <source>
        <dbReference type="ARBA" id="ARBA00023242"/>
    </source>
</evidence>
<gene>
    <name evidence="4" type="ORF">K458DRAFT_325241</name>
</gene>
<keyword evidence="1" id="KW-0539">Nucleus</keyword>
<reference evidence="4" key="1">
    <citation type="journal article" date="2020" name="Stud. Mycol.">
        <title>101 Dothideomycetes genomes: a test case for predicting lifestyles and emergence of pathogens.</title>
        <authorList>
            <person name="Haridas S."/>
            <person name="Albert R."/>
            <person name="Binder M."/>
            <person name="Bloem J."/>
            <person name="Labutti K."/>
            <person name="Salamov A."/>
            <person name="Andreopoulos B."/>
            <person name="Baker S."/>
            <person name="Barry K."/>
            <person name="Bills G."/>
            <person name="Bluhm B."/>
            <person name="Cannon C."/>
            <person name="Castanera R."/>
            <person name="Culley D."/>
            <person name="Daum C."/>
            <person name="Ezra D."/>
            <person name="Gonzalez J."/>
            <person name="Henrissat B."/>
            <person name="Kuo A."/>
            <person name="Liang C."/>
            <person name="Lipzen A."/>
            <person name="Lutzoni F."/>
            <person name="Magnuson J."/>
            <person name="Mondo S."/>
            <person name="Nolan M."/>
            <person name="Ohm R."/>
            <person name="Pangilinan J."/>
            <person name="Park H.-J."/>
            <person name="Ramirez L."/>
            <person name="Alfaro M."/>
            <person name="Sun H."/>
            <person name="Tritt A."/>
            <person name="Yoshinaga Y."/>
            <person name="Zwiers L.-H."/>
            <person name="Turgeon B."/>
            <person name="Goodwin S."/>
            <person name="Spatafora J."/>
            <person name="Crous P."/>
            <person name="Grigoriev I."/>
        </authorList>
    </citation>
    <scope>NUCLEOTIDE SEQUENCE</scope>
    <source>
        <strain evidence="4">CBS 122367</strain>
    </source>
</reference>
<evidence type="ECO:0000256" key="2">
    <source>
        <dbReference type="SAM" id="MobiDB-lite"/>
    </source>
</evidence>
<dbReference type="GO" id="GO:0008270">
    <property type="term" value="F:zinc ion binding"/>
    <property type="evidence" value="ECO:0007669"/>
    <property type="project" value="InterPro"/>
</dbReference>
<feature type="compositionally biased region" description="Low complexity" evidence="2">
    <location>
        <begin position="393"/>
        <end position="404"/>
    </location>
</feature>
<dbReference type="OrthoDB" id="424974at2759"/>
<evidence type="ECO:0000313" key="4">
    <source>
        <dbReference type="EMBL" id="KAF2691691.1"/>
    </source>
</evidence>
<dbReference type="CDD" id="cd12148">
    <property type="entry name" value="fungal_TF_MHR"/>
    <property type="match status" value="1"/>
</dbReference>
<proteinExistence type="predicted"/>
<dbReference type="PANTHER" id="PTHR47654">
    <property type="entry name" value="ZN(II)2CYS6 TRANSCRIPTION FACTOR (EUROFUNG)-RELATED"/>
    <property type="match status" value="1"/>
</dbReference>
<accession>A0A6G1JN73</accession>
<dbReference type="EMBL" id="MU005569">
    <property type="protein sequence ID" value="KAF2691691.1"/>
    <property type="molecule type" value="Genomic_DNA"/>
</dbReference>
<dbReference type="SMART" id="SM00906">
    <property type="entry name" value="Fungal_trans"/>
    <property type="match status" value="1"/>
</dbReference>
<dbReference type="AlphaFoldDB" id="A0A6G1JN73"/>
<dbReference type="GO" id="GO:0006351">
    <property type="term" value="P:DNA-templated transcription"/>
    <property type="evidence" value="ECO:0007669"/>
    <property type="project" value="InterPro"/>
</dbReference>
<feature type="region of interest" description="Disordered" evidence="2">
    <location>
        <begin position="381"/>
        <end position="414"/>
    </location>
</feature>
<organism evidence="4 5">
    <name type="scientific">Lentithecium fluviatile CBS 122367</name>
    <dbReference type="NCBI Taxonomy" id="1168545"/>
    <lineage>
        <taxon>Eukaryota</taxon>
        <taxon>Fungi</taxon>
        <taxon>Dikarya</taxon>
        <taxon>Ascomycota</taxon>
        <taxon>Pezizomycotina</taxon>
        <taxon>Dothideomycetes</taxon>
        <taxon>Pleosporomycetidae</taxon>
        <taxon>Pleosporales</taxon>
        <taxon>Massarineae</taxon>
        <taxon>Lentitheciaceae</taxon>
        <taxon>Lentithecium</taxon>
    </lineage>
</organism>